<name>A0AAE3VB02_9FIRM</name>
<evidence type="ECO:0000256" key="3">
    <source>
        <dbReference type="SAM" id="MobiDB-lite"/>
    </source>
</evidence>
<dbReference type="InterPro" id="IPR018337">
    <property type="entry name" value="Cell_wall/Cho-bd_repeat"/>
</dbReference>
<gene>
    <name evidence="6" type="ORF">J2S20_001665</name>
</gene>
<feature type="region of interest" description="Disordered" evidence="3">
    <location>
        <begin position="233"/>
        <end position="259"/>
    </location>
</feature>
<evidence type="ECO:0000256" key="1">
    <source>
        <dbReference type="ARBA" id="ARBA00022737"/>
    </source>
</evidence>
<feature type="compositionally biased region" description="Low complexity" evidence="3">
    <location>
        <begin position="234"/>
        <end position="246"/>
    </location>
</feature>
<evidence type="ECO:0000259" key="5">
    <source>
        <dbReference type="Pfam" id="PF17883"/>
    </source>
</evidence>
<dbReference type="InterPro" id="IPR013783">
    <property type="entry name" value="Ig-like_fold"/>
</dbReference>
<keyword evidence="4" id="KW-0732">Signal</keyword>
<keyword evidence="7" id="KW-1185">Reference proteome</keyword>
<dbReference type="Proteomes" id="UP001241537">
    <property type="component" value="Unassembled WGS sequence"/>
</dbReference>
<dbReference type="AlphaFoldDB" id="A0AAE3VB02"/>
<dbReference type="Gene3D" id="2.60.40.10">
    <property type="entry name" value="Immunoglobulins"/>
    <property type="match status" value="1"/>
</dbReference>
<dbReference type="RefSeq" id="WP_106611313.1">
    <property type="nucleotide sequence ID" value="NZ_JAUSTO010000010.1"/>
</dbReference>
<protein>
    <submittedName>
        <fullName evidence="6">Glucan-binding YG repeat protein</fullName>
    </submittedName>
</protein>
<dbReference type="InterPro" id="IPR041277">
    <property type="entry name" value="MBG_Lactobacillales"/>
</dbReference>
<dbReference type="PROSITE" id="PS51170">
    <property type="entry name" value="CW"/>
    <property type="match status" value="1"/>
</dbReference>
<keyword evidence="1" id="KW-0677">Repeat</keyword>
<reference evidence="6" key="1">
    <citation type="submission" date="2023-07" db="EMBL/GenBank/DDBJ databases">
        <title>Genomic Encyclopedia of Type Strains, Phase IV (KMG-IV): sequencing the most valuable type-strain genomes for metagenomic binning, comparative biology and taxonomic classification.</title>
        <authorList>
            <person name="Goeker M."/>
        </authorList>
    </citation>
    <scope>NUCLEOTIDE SEQUENCE</scope>
    <source>
        <strain evidence="6">DSM 19659</strain>
    </source>
</reference>
<evidence type="ECO:0000313" key="6">
    <source>
        <dbReference type="EMBL" id="MDQ0152959.1"/>
    </source>
</evidence>
<evidence type="ECO:0000313" key="7">
    <source>
        <dbReference type="Proteomes" id="UP001241537"/>
    </source>
</evidence>
<feature type="chain" id="PRO_5042086508" evidence="4">
    <location>
        <begin position="31"/>
        <end position="350"/>
    </location>
</feature>
<comment type="caution">
    <text evidence="6">The sequence shown here is derived from an EMBL/GenBank/DDBJ whole genome shotgun (WGS) entry which is preliminary data.</text>
</comment>
<organism evidence="6 7">
    <name type="scientific">Moryella indoligenes</name>
    <dbReference type="NCBI Taxonomy" id="371674"/>
    <lineage>
        <taxon>Bacteria</taxon>
        <taxon>Bacillati</taxon>
        <taxon>Bacillota</taxon>
        <taxon>Clostridia</taxon>
        <taxon>Lachnospirales</taxon>
        <taxon>Lachnospiraceae</taxon>
        <taxon>Moryella</taxon>
    </lineage>
</organism>
<dbReference type="SUPFAM" id="SSF69360">
    <property type="entry name" value="Cell wall binding repeat"/>
    <property type="match status" value="1"/>
</dbReference>
<feature type="repeat" description="Cell wall-binding" evidence="2">
    <location>
        <begin position="279"/>
        <end position="298"/>
    </location>
</feature>
<dbReference type="Pfam" id="PF19085">
    <property type="entry name" value="Choline_bind_2"/>
    <property type="match status" value="1"/>
</dbReference>
<proteinExistence type="predicted"/>
<evidence type="ECO:0000256" key="2">
    <source>
        <dbReference type="PROSITE-ProRule" id="PRU00591"/>
    </source>
</evidence>
<dbReference type="EMBL" id="JAUSTO010000010">
    <property type="protein sequence ID" value="MDQ0152959.1"/>
    <property type="molecule type" value="Genomic_DNA"/>
</dbReference>
<feature type="domain" description="MBG" evidence="5">
    <location>
        <begin position="107"/>
        <end position="204"/>
    </location>
</feature>
<evidence type="ECO:0000256" key="4">
    <source>
        <dbReference type="SAM" id="SignalP"/>
    </source>
</evidence>
<sequence length="350" mass="38858">MTKKRFYSSAVPVLLTAAMMLFGMGTTALAATKDPIKDVSIEVKYDLSHGMSKSDVDVECNSDGVSDINVSGISNTEYGKRPKVTLKLKAEREYSFKGISKSNVTLSGDEAYVTKTNANNSTMTVTLTLPKIGSTNESALEVGDVSWSDDDDGSVEWEQASDADKYEVKLLRGSSTKNTITTSNTEYDFRSDIRANGKGNYTVKVRAIAGSYKGQWTESDDFDVDEDVLKDLGGKISRNSGNSSNNGNGGPGNKGSQKGAWLKDNNGWWYCNADRSYTTNNWQEIDGYWYYFNQHGYMKSGWLESPFSHKWYWLSTANDSSYGRMLTSQWVDNGKYYVDANGVWDGQTRN</sequence>
<dbReference type="Gene3D" id="2.10.270.20">
    <property type="match status" value="1"/>
</dbReference>
<dbReference type="Pfam" id="PF17883">
    <property type="entry name" value="MBG"/>
    <property type="match status" value="1"/>
</dbReference>
<accession>A0AAE3VB02</accession>
<feature type="signal peptide" evidence="4">
    <location>
        <begin position="1"/>
        <end position="30"/>
    </location>
</feature>